<evidence type="ECO:0000256" key="1">
    <source>
        <dbReference type="SAM" id="MobiDB-lite"/>
    </source>
</evidence>
<sequence>MAKKGNNMMEEEDLELDDRVMQELLHDDDSSLRNEDDDGPSGSSGSDEEESNDGDKPHYIYNYTPSKQQLLQQKTLKTQQIRDVETINEAASQLFHVIKKYGGDTSSSISSGWDEILTAKNSPWKDNVDAALDEIVAARSGMIEAWDNFHSDNVDRDSQQTRNDDDDDDDGEQPKMEWWEPILRSKQRSSRDDANNNRFNQANDDDTNNVDEQQFHHVYMEYATNAFATELEALRKGKLEQMCTTSKKKKGVNTNSGKETSSQAMELDLDPTHHSFVVASSKRSGNNDDGDDEAKAAAEIDVQVLSDMLSSGSNSLSILERNMLLKARQRGSSGAVVTSSEGLSLHERRRQELGLISGR</sequence>
<keyword evidence="3" id="KW-1185">Reference proteome</keyword>
<evidence type="ECO:0000313" key="3">
    <source>
        <dbReference type="Proteomes" id="UP001224775"/>
    </source>
</evidence>
<dbReference type="Proteomes" id="UP001224775">
    <property type="component" value="Unassembled WGS sequence"/>
</dbReference>
<evidence type="ECO:0000313" key="2">
    <source>
        <dbReference type="EMBL" id="KAK1741323.1"/>
    </source>
</evidence>
<gene>
    <name evidence="2" type="ORF">QTG54_007801</name>
</gene>
<organism evidence="2 3">
    <name type="scientific">Skeletonema marinoi</name>
    <dbReference type="NCBI Taxonomy" id="267567"/>
    <lineage>
        <taxon>Eukaryota</taxon>
        <taxon>Sar</taxon>
        <taxon>Stramenopiles</taxon>
        <taxon>Ochrophyta</taxon>
        <taxon>Bacillariophyta</taxon>
        <taxon>Coscinodiscophyceae</taxon>
        <taxon>Thalassiosirophycidae</taxon>
        <taxon>Thalassiosirales</taxon>
        <taxon>Skeletonemataceae</taxon>
        <taxon>Skeletonema</taxon>
        <taxon>Skeletonema marinoi-dohrnii complex</taxon>
    </lineage>
</organism>
<feature type="region of interest" description="Disordered" evidence="1">
    <location>
        <begin position="150"/>
        <end position="209"/>
    </location>
</feature>
<feature type="region of interest" description="Disordered" evidence="1">
    <location>
        <begin position="329"/>
        <end position="359"/>
    </location>
</feature>
<proteinExistence type="predicted"/>
<feature type="region of interest" description="Disordered" evidence="1">
    <location>
        <begin position="1"/>
        <end position="61"/>
    </location>
</feature>
<dbReference type="AlphaFoldDB" id="A0AAD8Y814"/>
<feature type="compositionally biased region" description="Basic and acidic residues" evidence="1">
    <location>
        <begin position="17"/>
        <end position="34"/>
    </location>
</feature>
<accession>A0AAD8Y814</accession>
<feature type="compositionally biased region" description="Basic and acidic residues" evidence="1">
    <location>
        <begin position="150"/>
        <end position="163"/>
    </location>
</feature>
<reference evidence="2" key="1">
    <citation type="submission" date="2023-06" db="EMBL/GenBank/DDBJ databases">
        <title>Survivors Of The Sea: Transcriptome response of Skeletonema marinoi to long-term dormancy.</title>
        <authorList>
            <person name="Pinder M.I.M."/>
            <person name="Kourtchenko O."/>
            <person name="Robertson E.K."/>
            <person name="Larsson T."/>
            <person name="Maumus F."/>
            <person name="Osuna-Cruz C.M."/>
            <person name="Vancaester E."/>
            <person name="Stenow R."/>
            <person name="Vandepoele K."/>
            <person name="Ploug H."/>
            <person name="Bruchert V."/>
            <person name="Godhe A."/>
            <person name="Topel M."/>
        </authorList>
    </citation>
    <scope>NUCLEOTIDE SEQUENCE</scope>
    <source>
        <strain evidence="2">R05AC</strain>
    </source>
</reference>
<protein>
    <submittedName>
        <fullName evidence="2">Uncharacterized protein</fullName>
    </submittedName>
</protein>
<dbReference type="EMBL" id="JATAAI010000013">
    <property type="protein sequence ID" value="KAK1741323.1"/>
    <property type="molecule type" value="Genomic_DNA"/>
</dbReference>
<name>A0AAD8Y814_9STRA</name>
<comment type="caution">
    <text evidence="2">The sequence shown here is derived from an EMBL/GenBank/DDBJ whole genome shotgun (WGS) entry which is preliminary data.</text>
</comment>
<feature type="compositionally biased region" description="Polar residues" evidence="1">
    <location>
        <begin position="330"/>
        <end position="342"/>
    </location>
</feature>